<evidence type="ECO:0000256" key="1">
    <source>
        <dbReference type="SAM" id="SignalP"/>
    </source>
</evidence>
<accession>A0A9X1R261</accession>
<dbReference type="EMBL" id="JAIRBB010000002">
    <property type="protein sequence ID" value="MCG2430193.1"/>
    <property type="molecule type" value="Genomic_DNA"/>
</dbReference>
<gene>
    <name evidence="2" type="ORF">K8344_03600</name>
</gene>
<dbReference type="RefSeq" id="WP_237606921.1">
    <property type="nucleotide sequence ID" value="NZ_JAIRBB010000002.1"/>
</dbReference>
<dbReference type="AlphaFoldDB" id="A0A9X1R261"/>
<dbReference type="Pfam" id="PF14224">
    <property type="entry name" value="DUF4331"/>
    <property type="match status" value="2"/>
</dbReference>
<organism evidence="2 3">
    <name type="scientific">Aequorivita xiaoshiensis</name>
    <dbReference type="NCBI Taxonomy" id="2874476"/>
    <lineage>
        <taxon>Bacteria</taxon>
        <taxon>Pseudomonadati</taxon>
        <taxon>Bacteroidota</taxon>
        <taxon>Flavobacteriia</taxon>
        <taxon>Flavobacteriales</taxon>
        <taxon>Flavobacteriaceae</taxon>
        <taxon>Aequorivita</taxon>
    </lineage>
</organism>
<keyword evidence="1" id="KW-0732">Signal</keyword>
<dbReference type="Proteomes" id="UP001139462">
    <property type="component" value="Unassembled WGS sequence"/>
</dbReference>
<name>A0A9X1R261_9FLAO</name>
<protein>
    <submittedName>
        <fullName evidence="2">DUF4331 domain-containing protein</fullName>
    </submittedName>
</protein>
<evidence type="ECO:0000313" key="3">
    <source>
        <dbReference type="Proteomes" id="UP001139462"/>
    </source>
</evidence>
<evidence type="ECO:0000313" key="2">
    <source>
        <dbReference type="EMBL" id="MCG2430193.1"/>
    </source>
</evidence>
<proteinExistence type="predicted"/>
<feature type="signal peptide" evidence="1">
    <location>
        <begin position="1"/>
        <end position="24"/>
    </location>
</feature>
<feature type="chain" id="PRO_5040989306" evidence="1">
    <location>
        <begin position="25"/>
        <end position="232"/>
    </location>
</feature>
<keyword evidence="3" id="KW-1185">Reference proteome</keyword>
<sequence>MKKSKLFAAIGGLGMVALSAFLMSADHMDAPSVKGSSADIADFYAFQGENNNNFVFVANIQGLLPAGQATEQAVFDESVLIEFNIDKDNDLKEDLVIQAIKRGDSMHFFGPAVPEYTGEEGLRSTILSSSARRSVKISTIDDIQVAEIDGIKLFAGPREDPFFFDLNKYNSIVAGDATEFSTEGTDYYAGKNVLSVVIELPKSMLPGGTVGVNQFSPDTPMYNVWVESKRKI</sequence>
<reference evidence="2" key="1">
    <citation type="submission" date="2021-09" db="EMBL/GenBank/DDBJ databases">
        <title>Genome of Aequorivita sp. strain F64183.</title>
        <authorList>
            <person name="Wang Y."/>
        </authorList>
    </citation>
    <scope>NUCLEOTIDE SEQUENCE</scope>
    <source>
        <strain evidence="2">F64183</strain>
    </source>
</reference>
<comment type="caution">
    <text evidence="2">The sequence shown here is derived from an EMBL/GenBank/DDBJ whole genome shotgun (WGS) entry which is preliminary data.</text>
</comment>
<dbReference type="InterPro" id="IPR025566">
    <property type="entry name" value="DUF4331"/>
</dbReference>